<dbReference type="PATRIC" id="fig|246787.4.peg.1550"/>
<dbReference type="Pfam" id="PF20558">
    <property type="entry name" value="DUF6769"/>
    <property type="match status" value="1"/>
</dbReference>
<keyword evidence="1" id="KW-0812">Transmembrane</keyword>
<protein>
    <submittedName>
        <fullName evidence="2">Uncharacterized protein</fullName>
    </submittedName>
</protein>
<dbReference type="Proteomes" id="UP000061809">
    <property type="component" value="Chromosome"/>
</dbReference>
<sequence length="154" mass="17613">MVIKPLTSIFVRNKKIRMQRKRYITFFFIFISMVMLVVPVIPHHHHNNGLICMKNDITPNCCGQQHTPDSEHCCCDTGCVTTHFFQQTPSSDNGWTHPDFPLVITLFSEPLLRLLVLPEESGQRQDCIYQESLHGTYLTRATGLRAPPCVLTLS</sequence>
<gene>
    <name evidence="2" type="ORF">BcellWH2_01506</name>
</gene>
<reference evidence="2 3" key="1">
    <citation type="journal article" date="2015" name="Science">
        <title>Genetic determinants of in vivo fitness and diet responsiveness in multiple human gut Bacteroides.</title>
        <authorList>
            <person name="Wu M."/>
            <person name="McNulty N.P."/>
            <person name="Rodionov D.A."/>
            <person name="Khoroshkin M.S."/>
            <person name="Griffin N.W."/>
            <person name="Cheng J."/>
            <person name="Latreille P."/>
            <person name="Kerstetter R.A."/>
            <person name="Terrapon N."/>
            <person name="Henrissat B."/>
            <person name="Osterman A.L."/>
            <person name="Gordon J.I."/>
        </authorList>
    </citation>
    <scope>NUCLEOTIDE SEQUENCE [LARGE SCALE GENOMIC DNA]</scope>
    <source>
        <strain evidence="2 3">WH2</strain>
    </source>
</reference>
<dbReference type="KEGG" id="bcel:BcellWH2_01506"/>
<dbReference type="InterPro" id="IPR046660">
    <property type="entry name" value="DUF6769"/>
</dbReference>
<dbReference type="eggNOG" id="ENOG502ZTIF">
    <property type="taxonomic scope" value="Bacteria"/>
</dbReference>
<accession>A0A0P0FU24</accession>
<dbReference type="AlphaFoldDB" id="A0A0P0FU24"/>
<name>A0A0P0FU24_9BACE</name>
<evidence type="ECO:0000313" key="2">
    <source>
        <dbReference type="EMBL" id="ALJ58761.1"/>
    </source>
</evidence>
<evidence type="ECO:0000313" key="3">
    <source>
        <dbReference type="Proteomes" id="UP000061809"/>
    </source>
</evidence>
<organism evidence="2 3">
    <name type="scientific">Bacteroides cellulosilyticus</name>
    <dbReference type="NCBI Taxonomy" id="246787"/>
    <lineage>
        <taxon>Bacteria</taxon>
        <taxon>Pseudomonadati</taxon>
        <taxon>Bacteroidota</taxon>
        <taxon>Bacteroidia</taxon>
        <taxon>Bacteroidales</taxon>
        <taxon>Bacteroidaceae</taxon>
        <taxon>Bacteroides</taxon>
    </lineage>
</organism>
<dbReference type="STRING" id="246787.BcellWH2_01506"/>
<keyword evidence="1" id="KW-1133">Transmembrane helix</keyword>
<keyword evidence="1" id="KW-0472">Membrane</keyword>
<proteinExistence type="predicted"/>
<feature type="transmembrane region" description="Helical" evidence="1">
    <location>
        <begin position="23"/>
        <end position="42"/>
    </location>
</feature>
<evidence type="ECO:0000256" key="1">
    <source>
        <dbReference type="SAM" id="Phobius"/>
    </source>
</evidence>
<dbReference type="EMBL" id="CP012801">
    <property type="protein sequence ID" value="ALJ58761.1"/>
    <property type="molecule type" value="Genomic_DNA"/>
</dbReference>